<dbReference type="EMBL" id="CP046172">
    <property type="protein sequence ID" value="QIS12436.1"/>
    <property type="molecule type" value="Genomic_DNA"/>
</dbReference>
<evidence type="ECO:0000313" key="1">
    <source>
        <dbReference type="EMBL" id="QIS12436.1"/>
    </source>
</evidence>
<dbReference type="KEGG" id="nah:F5544_22875"/>
<protein>
    <submittedName>
        <fullName evidence="1">Uncharacterized protein</fullName>
    </submittedName>
</protein>
<evidence type="ECO:0000313" key="2">
    <source>
        <dbReference type="Proteomes" id="UP000503540"/>
    </source>
</evidence>
<dbReference type="Proteomes" id="UP000503540">
    <property type="component" value="Chromosome"/>
</dbReference>
<organism evidence="1 2">
    <name type="scientific">Nocardia arthritidis</name>
    <dbReference type="NCBI Taxonomy" id="228602"/>
    <lineage>
        <taxon>Bacteria</taxon>
        <taxon>Bacillati</taxon>
        <taxon>Actinomycetota</taxon>
        <taxon>Actinomycetes</taxon>
        <taxon>Mycobacteriales</taxon>
        <taxon>Nocardiaceae</taxon>
        <taxon>Nocardia</taxon>
    </lineage>
</organism>
<accession>A0A6G9YHB8</accession>
<dbReference type="AlphaFoldDB" id="A0A6G9YHB8"/>
<dbReference type="RefSeq" id="WP_167475123.1">
    <property type="nucleotide sequence ID" value="NZ_CP046172.1"/>
</dbReference>
<gene>
    <name evidence="1" type="ORF">F5544_22875</name>
</gene>
<sequence length="45" mass="5289">MVLIFFTSIMLYSELVSTAPASVDTLRRCGRNPHRDVTRYPYYFT</sequence>
<reference evidence="1 2" key="1">
    <citation type="journal article" date="2019" name="ACS Chem. Biol.">
        <title>Identification and Mobilization of a Cryptic Antibiotic Biosynthesis Gene Locus from a Human-Pathogenic Nocardia Isolate.</title>
        <authorList>
            <person name="Herisse M."/>
            <person name="Ishida K."/>
            <person name="Porter J.L."/>
            <person name="Howden B."/>
            <person name="Hertweck C."/>
            <person name="Stinear T.P."/>
            <person name="Pidot S.J."/>
        </authorList>
    </citation>
    <scope>NUCLEOTIDE SEQUENCE [LARGE SCALE GENOMIC DNA]</scope>
    <source>
        <strain evidence="1 2">AUSMDU00012717</strain>
    </source>
</reference>
<proteinExistence type="predicted"/>
<keyword evidence="2" id="KW-1185">Reference proteome</keyword>
<name>A0A6G9YHB8_9NOCA</name>